<dbReference type="EMBL" id="UINC01189643">
    <property type="protein sequence ID" value="SVE03420.1"/>
    <property type="molecule type" value="Genomic_DNA"/>
</dbReference>
<keyword evidence="1" id="KW-0812">Transmembrane</keyword>
<organism evidence="2">
    <name type="scientific">marine metagenome</name>
    <dbReference type="NCBI Taxonomy" id="408172"/>
    <lineage>
        <taxon>unclassified sequences</taxon>
        <taxon>metagenomes</taxon>
        <taxon>ecological metagenomes</taxon>
    </lineage>
</organism>
<feature type="transmembrane region" description="Helical" evidence="1">
    <location>
        <begin position="21"/>
        <end position="49"/>
    </location>
</feature>
<keyword evidence="1" id="KW-1133">Transmembrane helix</keyword>
<evidence type="ECO:0000256" key="1">
    <source>
        <dbReference type="SAM" id="Phobius"/>
    </source>
</evidence>
<gene>
    <name evidence="2" type="ORF">METZ01_LOCUS456274</name>
</gene>
<sequence length="52" mass="5840">MGLITSMYIKKSRMTLSQQSELIKLFVAVATAIAAELVVVQSNIVIWLFKRV</sequence>
<proteinExistence type="predicted"/>
<evidence type="ECO:0000313" key="2">
    <source>
        <dbReference type="EMBL" id="SVE03420.1"/>
    </source>
</evidence>
<name>A0A383A728_9ZZZZ</name>
<dbReference type="AlphaFoldDB" id="A0A383A728"/>
<reference evidence="2" key="1">
    <citation type="submission" date="2018-05" db="EMBL/GenBank/DDBJ databases">
        <authorList>
            <person name="Lanie J.A."/>
            <person name="Ng W.-L."/>
            <person name="Kazmierczak K.M."/>
            <person name="Andrzejewski T.M."/>
            <person name="Davidsen T.M."/>
            <person name="Wayne K.J."/>
            <person name="Tettelin H."/>
            <person name="Glass J.I."/>
            <person name="Rusch D."/>
            <person name="Podicherti R."/>
            <person name="Tsui H.-C.T."/>
            <person name="Winkler M.E."/>
        </authorList>
    </citation>
    <scope>NUCLEOTIDE SEQUENCE</scope>
</reference>
<accession>A0A383A728</accession>
<keyword evidence="1" id="KW-0472">Membrane</keyword>
<protein>
    <submittedName>
        <fullName evidence="2">Uncharacterized protein</fullName>
    </submittedName>
</protein>